<feature type="domain" description="Peptidoglycan binding-like" evidence="1">
    <location>
        <begin position="28"/>
        <end position="100"/>
    </location>
</feature>
<reference evidence="2" key="2">
    <citation type="submission" date="2019-11" db="EMBL/GenBank/DDBJ databases">
        <title>Improved Assembly of Tolypothrix boutellei genome.</title>
        <authorList>
            <person name="Sarangi A.N."/>
            <person name="Mukherjee M."/>
            <person name="Ghosh S."/>
            <person name="Singh D."/>
            <person name="Das A."/>
            <person name="Kant S."/>
            <person name="Prusty A."/>
            <person name="Tripathy S."/>
        </authorList>
    </citation>
    <scope>NUCLEOTIDE SEQUENCE</scope>
    <source>
        <strain evidence="2">VB521301</strain>
    </source>
</reference>
<dbReference type="AlphaFoldDB" id="A0A0C1R7Z1"/>
<evidence type="ECO:0000313" key="4">
    <source>
        <dbReference type="Proteomes" id="UP000029738"/>
    </source>
</evidence>
<dbReference type="RefSeq" id="WP_038075435.1">
    <property type="nucleotide sequence ID" value="NZ_JHEG04000001.1"/>
</dbReference>
<name>A0A0C1R7Z1_9CYAN</name>
<evidence type="ECO:0000313" key="2">
    <source>
        <dbReference type="EMBL" id="KAF3884736.1"/>
    </source>
</evidence>
<dbReference type="InterPro" id="IPR036365">
    <property type="entry name" value="PGBD-like_sf"/>
</dbReference>
<organism evidence="3">
    <name type="scientific">Tolypothrix bouteillei VB521301</name>
    <dbReference type="NCBI Taxonomy" id="1479485"/>
    <lineage>
        <taxon>Bacteria</taxon>
        <taxon>Bacillati</taxon>
        <taxon>Cyanobacteriota</taxon>
        <taxon>Cyanophyceae</taxon>
        <taxon>Nostocales</taxon>
        <taxon>Tolypothrichaceae</taxon>
        <taxon>Tolypothrix</taxon>
    </lineage>
</organism>
<keyword evidence="4" id="KW-1185">Reference proteome</keyword>
<dbReference type="InterPro" id="IPR002477">
    <property type="entry name" value="Peptidoglycan-bd-like"/>
</dbReference>
<proteinExistence type="predicted"/>
<gene>
    <name evidence="3" type="ORF">DA73_0213410</name>
    <name evidence="2" type="ORF">DA73_0400004055</name>
</gene>
<comment type="caution">
    <text evidence="3">The sequence shown here is derived from an EMBL/GenBank/DDBJ whole genome shotgun (WGS) entry which is preliminary data.</text>
</comment>
<evidence type="ECO:0000313" key="3">
    <source>
        <dbReference type="EMBL" id="KIE11808.1"/>
    </source>
</evidence>
<dbReference type="Pfam" id="PF01471">
    <property type="entry name" value="PG_binding_1"/>
    <property type="match status" value="1"/>
</dbReference>
<dbReference type="InterPro" id="IPR036366">
    <property type="entry name" value="PGBDSf"/>
</dbReference>
<reference evidence="3" key="1">
    <citation type="journal article" date="2015" name="Genome Announc.">
        <title>Draft Genome Sequence of Tolypothrix boutellei Strain VB521301.</title>
        <authorList>
            <person name="Chandrababunaidu M.M."/>
            <person name="Singh D."/>
            <person name="Sen D."/>
            <person name="Bhan S."/>
            <person name="Das S."/>
            <person name="Gupta A."/>
            <person name="Adhikary S.P."/>
            <person name="Tripathy S."/>
        </authorList>
    </citation>
    <scope>NUCLEOTIDE SEQUENCE</scope>
    <source>
        <strain evidence="3">VB521301</strain>
    </source>
</reference>
<dbReference type="Gene3D" id="1.10.101.10">
    <property type="entry name" value="PGBD-like superfamily/PGBD"/>
    <property type="match status" value="1"/>
</dbReference>
<accession>A0A0C1R7Z1</accession>
<dbReference type="STRING" id="1479485.DA73_0213410"/>
<dbReference type="OrthoDB" id="514977at2"/>
<evidence type="ECO:0000259" key="1">
    <source>
        <dbReference type="Pfam" id="PF01471"/>
    </source>
</evidence>
<dbReference type="SUPFAM" id="SSF47090">
    <property type="entry name" value="PGBD-like"/>
    <property type="match status" value="1"/>
</dbReference>
<dbReference type="EMBL" id="JHEG04000001">
    <property type="protein sequence ID" value="KAF3884736.1"/>
    <property type="molecule type" value="Genomic_DNA"/>
</dbReference>
<protein>
    <submittedName>
        <fullName evidence="2">Peptidoglycan-binding protein</fullName>
    </submittedName>
</protein>
<dbReference type="Proteomes" id="UP000029738">
    <property type="component" value="Unassembled WGS sequence"/>
</dbReference>
<dbReference type="EMBL" id="JHEG02000040">
    <property type="protein sequence ID" value="KIE11808.1"/>
    <property type="molecule type" value="Genomic_DNA"/>
</dbReference>
<sequence>MTQATDFNAPVGASAASIGLPPVVQGDTGDAVKYLQQLLNAYRSKIGNGNVTPVLKVDGNFGSNTFSAVVQFQKEYTAVNTNNIKLVADGKVGPATWRALGDFGFLKCRP</sequence>